<dbReference type="Gene3D" id="2.170.150.20">
    <property type="entry name" value="Peptide methionine sulfoxide reductase"/>
    <property type="match status" value="1"/>
</dbReference>
<dbReference type="InParanoid" id="W5MFV3"/>
<dbReference type="AlphaFoldDB" id="W5MFV3"/>
<organism evidence="2 3">
    <name type="scientific">Lepisosteus oculatus</name>
    <name type="common">Spotted gar</name>
    <dbReference type="NCBI Taxonomy" id="7918"/>
    <lineage>
        <taxon>Eukaryota</taxon>
        <taxon>Metazoa</taxon>
        <taxon>Chordata</taxon>
        <taxon>Craniata</taxon>
        <taxon>Vertebrata</taxon>
        <taxon>Euteleostomi</taxon>
        <taxon>Actinopterygii</taxon>
        <taxon>Neopterygii</taxon>
        <taxon>Holostei</taxon>
        <taxon>Semionotiformes</taxon>
        <taxon>Lepisosteidae</taxon>
        <taxon>Lepisosteus</taxon>
    </lineage>
</organism>
<evidence type="ECO:0000259" key="1">
    <source>
        <dbReference type="PROSITE" id="PS51788"/>
    </source>
</evidence>
<keyword evidence="3" id="KW-1185">Reference proteome</keyword>
<dbReference type="STRING" id="7918.ENSLOCP00000007262"/>
<dbReference type="CDD" id="cd15777">
    <property type="entry name" value="CRBN_C_like"/>
    <property type="match status" value="1"/>
</dbReference>
<reference evidence="2" key="2">
    <citation type="submission" date="2025-08" db="UniProtKB">
        <authorList>
            <consortium name="Ensembl"/>
        </authorList>
    </citation>
    <scope>IDENTIFICATION</scope>
</reference>
<dbReference type="PROSITE" id="PS51788">
    <property type="entry name" value="CULT"/>
    <property type="match status" value="1"/>
</dbReference>
<dbReference type="GeneTree" id="ENSGT00530000065225"/>
<dbReference type="EMBL" id="AHAT01035513">
    <property type="status" value="NOT_ANNOTATED_CDS"/>
    <property type="molecule type" value="Genomic_DNA"/>
</dbReference>
<dbReference type="Bgee" id="ENSLOCG00000006014">
    <property type="expression patterns" value="Expressed in zone of skin and 13 other cell types or tissues"/>
</dbReference>
<protein>
    <submittedName>
        <fullName evidence="2">Si:ch211-51h9.7</fullName>
    </submittedName>
</protein>
<dbReference type="InterPro" id="IPR034750">
    <property type="entry name" value="CULT"/>
</dbReference>
<dbReference type="eggNOG" id="KOG1400">
    <property type="taxonomic scope" value="Eukaryota"/>
</dbReference>
<evidence type="ECO:0000313" key="3">
    <source>
        <dbReference type="Proteomes" id="UP000018468"/>
    </source>
</evidence>
<dbReference type="OMA" id="HWPADKH"/>
<reference evidence="3" key="1">
    <citation type="submission" date="2011-12" db="EMBL/GenBank/DDBJ databases">
        <title>The Draft Genome of Lepisosteus oculatus.</title>
        <authorList>
            <consortium name="The Broad Institute Genome Assembly &amp; Analysis Group"/>
            <consortium name="Computational R&amp;D Group"/>
            <consortium name="and Sequencing Platform"/>
            <person name="Di Palma F."/>
            <person name="Alfoldi J."/>
            <person name="Johnson J."/>
            <person name="Berlin A."/>
            <person name="Gnerre S."/>
            <person name="Jaffe D."/>
            <person name="MacCallum I."/>
            <person name="Young S."/>
            <person name="Walker B.J."/>
            <person name="Lander E.S."/>
            <person name="Lindblad-Toh K."/>
        </authorList>
    </citation>
    <scope>NUCLEOTIDE SEQUENCE [LARGE SCALE GENOMIC DNA]</scope>
</reference>
<evidence type="ECO:0000313" key="2">
    <source>
        <dbReference type="Ensembl" id="ENSLOCP00000007262.1"/>
    </source>
</evidence>
<dbReference type="Ensembl" id="ENSLOCT00000007270.1">
    <property type="protein sequence ID" value="ENSLOCP00000007262.1"/>
    <property type="gene ID" value="ENSLOCG00000006014.1"/>
</dbReference>
<accession>W5MFV3</accession>
<name>W5MFV3_LEPOC</name>
<reference evidence="2" key="3">
    <citation type="submission" date="2025-09" db="UniProtKB">
        <authorList>
            <consortium name="Ensembl"/>
        </authorList>
    </citation>
    <scope>IDENTIFICATION</scope>
</reference>
<proteinExistence type="predicted"/>
<dbReference type="FunFam" id="2.170.150.20:FF:000007">
    <property type="entry name" value="Protein cereblon"/>
    <property type="match status" value="1"/>
</dbReference>
<dbReference type="Proteomes" id="UP000018468">
    <property type="component" value="Linkage group LG21"/>
</dbReference>
<feature type="domain" description="CULT" evidence="1">
    <location>
        <begin position="7"/>
        <end position="137"/>
    </location>
</feature>
<dbReference type="HOGENOM" id="CLU_114661_1_0_1"/>
<sequence>HGPSGAGDLLLCRACGHEVALGSDLKFVASGLALAQRNGTAVGGRRVPVQLFQNPHGSRFRVVTLRRAAVRRHWPADGHFSWFPGYSWTVATCPRCHTHLGWGFQPSDWPDRVSDREFEDSEQTFVGLIVDKLLQENFAASLLLTPKTFQS</sequence>